<dbReference type="PANTHER" id="PTHR30096:SF0">
    <property type="entry name" value="4,5-DOPA DIOXYGENASE EXTRADIOL-LIKE PROTEIN"/>
    <property type="match status" value="1"/>
</dbReference>
<reference evidence="2 3" key="1">
    <citation type="submission" date="2021-03" db="EMBL/GenBank/DDBJ databases">
        <authorList>
            <person name="King G.J."/>
            <person name="Bancroft I."/>
            <person name="Baten A."/>
            <person name="Bloomfield J."/>
            <person name="Borpatragohain P."/>
            <person name="He Z."/>
            <person name="Irish N."/>
            <person name="Irwin J."/>
            <person name="Liu K."/>
            <person name="Mauleon R.P."/>
            <person name="Moore J."/>
            <person name="Morris R."/>
            <person name="Ostergaard L."/>
            <person name="Wang B."/>
            <person name="Wells R."/>
        </authorList>
    </citation>
    <scope>NUCLEOTIDE SEQUENCE [LARGE SCALE GENOMIC DNA]</scope>
    <source>
        <strain evidence="2">R-o-18</strain>
        <tissue evidence="2">Leaf</tissue>
    </source>
</reference>
<name>A0ABQ7LSM9_BRACM</name>
<protein>
    <recommendedName>
        <fullName evidence="4">Extradiol ring-cleavage dioxygenase class III enzyme subunit B domain-containing protein</fullName>
    </recommendedName>
</protein>
<evidence type="ECO:0000313" key="2">
    <source>
        <dbReference type="EMBL" id="KAG5389262.1"/>
    </source>
</evidence>
<dbReference type="PANTHER" id="PTHR30096">
    <property type="entry name" value="4,5-DOPA DIOXYGENASE EXTRADIOL-LIKE PROTEIN"/>
    <property type="match status" value="1"/>
</dbReference>
<accession>A0ABQ7LSM9</accession>
<comment type="caution">
    <text evidence="2">The sequence shown here is derived from an EMBL/GenBank/DDBJ whole genome shotgun (WGS) entry which is preliminary data.</text>
</comment>
<evidence type="ECO:0000256" key="1">
    <source>
        <dbReference type="ARBA" id="ARBA00023002"/>
    </source>
</evidence>
<dbReference type="Gene3D" id="3.40.830.10">
    <property type="entry name" value="LigB-like"/>
    <property type="match status" value="1"/>
</dbReference>
<dbReference type="EMBL" id="JADBGQ010000007">
    <property type="protein sequence ID" value="KAG5389262.1"/>
    <property type="molecule type" value="Genomic_DNA"/>
</dbReference>
<sequence>MLRVEHWLVKDQTFFLSHGSPTLSIDDKLEARQFFNFVISAHWDTEFPSVNTVPSNSTIHDFYGFPDPMYKVKELLMGGGGMKRVDEDTERGLDRGAWLKCCV</sequence>
<keyword evidence="1" id="KW-0560">Oxidoreductase</keyword>
<evidence type="ECO:0008006" key="4">
    <source>
        <dbReference type="Google" id="ProtNLM"/>
    </source>
</evidence>
<organism evidence="2 3">
    <name type="scientific">Brassica rapa subsp. trilocularis</name>
    <dbReference type="NCBI Taxonomy" id="1813537"/>
    <lineage>
        <taxon>Eukaryota</taxon>
        <taxon>Viridiplantae</taxon>
        <taxon>Streptophyta</taxon>
        <taxon>Embryophyta</taxon>
        <taxon>Tracheophyta</taxon>
        <taxon>Spermatophyta</taxon>
        <taxon>Magnoliopsida</taxon>
        <taxon>eudicotyledons</taxon>
        <taxon>Gunneridae</taxon>
        <taxon>Pentapetalae</taxon>
        <taxon>rosids</taxon>
        <taxon>malvids</taxon>
        <taxon>Brassicales</taxon>
        <taxon>Brassicaceae</taxon>
        <taxon>Brassiceae</taxon>
        <taxon>Brassica</taxon>
    </lineage>
</organism>
<evidence type="ECO:0000313" key="3">
    <source>
        <dbReference type="Proteomes" id="UP000823674"/>
    </source>
</evidence>
<dbReference type="SUPFAM" id="SSF53213">
    <property type="entry name" value="LigB-like"/>
    <property type="match status" value="1"/>
</dbReference>
<dbReference type="Proteomes" id="UP000823674">
    <property type="component" value="Chromosome A08"/>
</dbReference>
<gene>
    <name evidence="2" type="primary">A08p017540.1_BraROA</name>
    <name evidence="2" type="ORF">IGI04_030803</name>
</gene>
<proteinExistence type="predicted"/>
<keyword evidence="3" id="KW-1185">Reference proteome</keyword>